<keyword evidence="5 6" id="KW-0472">Membrane</keyword>
<evidence type="ECO:0000313" key="7">
    <source>
        <dbReference type="EMBL" id="MPL98087.1"/>
    </source>
</evidence>
<reference evidence="7" key="1">
    <citation type="submission" date="2019-08" db="EMBL/GenBank/DDBJ databases">
        <authorList>
            <person name="Kucharzyk K."/>
            <person name="Murdoch R.W."/>
            <person name="Higgins S."/>
            <person name="Loffler F."/>
        </authorList>
    </citation>
    <scope>NUCLEOTIDE SEQUENCE</scope>
</reference>
<dbReference type="PANTHER" id="PTHR11958:SF63">
    <property type="entry name" value="AMINO ACID TRANSPORTER"/>
    <property type="match status" value="1"/>
</dbReference>
<organism evidence="7">
    <name type="scientific">bioreactor metagenome</name>
    <dbReference type="NCBI Taxonomy" id="1076179"/>
    <lineage>
        <taxon>unclassified sequences</taxon>
        <taxon>metagenomes</taxon>
        <taxon>ecological metagenomes</taxon>
    </lineage>
</organism>
<dbReference type="InterPro" id="IPR050746">
    <property type="entry name" value="DAACS"/>
</dbReference>
<evidence type="ECO:0000256" key="1">
    <source>
        <dbReference type="ARBA" id="ARBA00004141"/>
    </source>
</evidence>
<evidence type="ECO:0000256" key="4">
    <source>
        <dbReference type="ARBA" id="ARBA00022989"/>
    </source>
</evidence>
<dbReference type="Pfam" id="PF00375">
    <property type="entry name" value="SDF"/>
    <property type="match status" value="1"/>
</dbReference>
<dbReference type="PANTHER" id="PTHR11958">
    <property type="entry name" value="SODIUM/DICARBOXYLATE SYMPORTER-RELATED"/>
    <property type="match status" value="1"/>
</dbReference>
<feature type="transmembrane region" description="Helical" evidence="6">
    <location>
        <begin position="78"/>
        <end position="99"/>
    </location>
</feature>
<feature type="transmembrane region" description="Helical" evidence="6">
    <location>
        <begin position="47"/>
        <end position="66"/>
    </location>
</feature>
<keyword evidence="4 6" id="KW-1133">Transmembrane helix</keyword>
<evidence type="ECO:0000256" key="2">
    <source>
        <dbReference type="ARBA" id="ARBA00022448"/>
    </source>
</evidence>
<dbReference type="InterPro" id="IPR036458">
    <property type="entry name" value="Na:dicarbo_symporter_sf"/>
</dbReference>
<feature type="transmembrane region" description="Helical" evidence="6">
    <location>
        <begin position="183"/>
        <end position="208"/>
    </location>
</feature>
<protein>
    <submittedName>
        <fullName evidence="7">Proton/glutamate-aspartate symporter</fullName>
    </submittedName>
</protein>
<comment type="subcellular location">
    <subcellularLocation>
        <location evidence="1">Membrane</location>
        <topology evidence="1">Multi-pass membrane protein</topology>
    </subcellularLocation>
</comment>
<gene>
    <name evidence="7" type="primary">gltP_12</name>
    <name evidence="7" type="ORF">SDC9_44285</name>
</gene>
<dbReference type="GO" id="GO:0015293">
    <property type="term" value="F:symporter activity"/>
    <property type="evidence" value="ECO:0007669"/>
    <property type="project" value="InterPro"/>
</dbReference>
<evidence type="ECO:0000256" key="3">
    <source>
        <dbReference type="ARBA" id="ARBA00022692"/>
    </source>
</evidence>
<feature type="transmembrane region" description="Helical" evidence="6">
    <location>
        <begin position="355"/>
        <end position="377"/>
    </location>
</feature>
<dbReference type="GO" id="GO:0016020">
    <property type="term" value="C:membrane"/>
    <property type="evidence" value="ECO:0007669"/>
    <property type="project" value="UniProtKB-SubCell"/>
</dbReference>
<dbReference type="SUPFAM" id="SSF118215">
    <property type="entry name" value="Proton glutamate symport protein"/>
    <property type="match status" value="1"/>
</dbReference>
<accession>A0A644W3B5</accession>
<comment type="caution">
    <text evidence="7">The sequence shown here is derived from an EMBL/GenBank/DDBJ whole genome shotgun (WGS) entry which is preliminary data.</text>
</comment>
<keyword evidence="2" id="KW-0813">Transport</keyword>
<keyword evidence="3 6" id="KW-0812">Transmembrane</keyword>
<evidence type="ECO:0000256" key="5">
    <source>
        <dbReference type="ARBA" id="ARBA00023136"/>
    </source>
</evidence>
<feature type="transmembrane region" description="Helical" evidence="6">
    <location>
        <begin position="329"/>
        <end position="349"/>
    </location>
</feature>
<dbReference type="PRINTS" id="PR00173">
    <property type="entry name" value="EDTRNSPORT"/>
</dbReference>
<feature type="transmembrane region" description="Helical" evidence="6">
    <location>
        <begin position="7"/>
        <end position="27"/>
    </location>
</feature>
<name>A0A644W3B5_9ZZZZ</name>
<dbReference type="InterPro" id="IPR001991">
    <property type="entry name" value="Na-dicarboxylate_symporter"/>
</dbReference>
<evidence type="ECO:0000256" key="6">
    <source>
        <dbReference type="SAM" id="Phobius"/>
    </source>
</evidence>
<dbReference type="Gene3D" id="1.10.3860.10">
    <property type="entry name" value="Sodium:dicarboxylate symporter"/>
    <property type="match status" value="1"/>
</dbReference>
<feature type="transmembrane region" description="Helical" evidence="6">
    <location>
        <begin position="144"/>
        <end position="162"/>
    </location>
</feature>
<feature type="transmembrane region" description="Helical" evidence="6">
    <location>
        <begin position="220"/>
        <end position="246"/>
    </location>
</feature>
<dbReference type="EMBL" id="VSSQ01000589">
    <property type="protein sequence ID" value="MPL98087.1"/>
    <property type="molecule type" value="Genomic_DNA"/>
</dbReference>
<proteinExistence type="predicted"/>
<dbReference type="AlphaFoldDB" id="A0A644W3B5"/>
<sequence length="410" mass="43488">MKKTFKLALPWQILIGITLGAIFGIFAHEYVEYVKWLGDLFLRGLKMVVIPLVFSALIMGVSSIGESKDLGRIAGKTFLYYIVTTAIASTLGLFLVNIFKPGYGVDLKLSETVTQVAGTNISFADQLLGIVPENIIRAMADGNMLPVIFFAIMFGYFITVAQDKTRVQLTDLFNGIYEVMIKLTFLVIRFAPFGLFGVVAGVVGAQAGDSEALATLFGSLGIYAAIIGGGCIIHGIGLLPALFALLTRKNPYKFMQQVSPGLLTSFATASSAASLPINLEDIHTKTGVSRKIANFCLPLGNTVNMNGTALFESVTAIFIAQAYGIEMTIAQQIIIVLTSLLAAIGTAGIPLAGLVMLAVVLNAVGLPLEGIGLVLVVQQPLDMIRSAVNVWGDCTGAAVVAISEGEKLNL</sequence>